<protein>
    <submittedName>
        <fullName evidence="10">Uncharacterized protein</fullName>
    </submittedName>
</protein>
<dbReference type="Proteomes" id="UP001634394">
    <property type="component" value="Unassembled WGS sequence"/>
</dbReference>
<dbReference type="FunFam" id="3.30.70.330:FF:000091">
    <property type="entry name" value="Polyadenylate-binding protein"/>
    <property type="match status" value="1"/>
</dbReference>
<dbReference type="PANTHER" id="PTHR24012">
    <property type="entry name" value="RNA BINDING PROTEIN"/>
    <property type="match status" value="1"/>
</dbReference>
<evidence type="ECO:0000256" key="5">
    <source>
        <dbReference type="PROSITE-ProRule" id="PRU00104"/>
    </source>
</evidence>
<evidence type="ECO:0000256" key="1">
    <source>
        <dbReference type="ARBA" id="ARBA00008557"/>
    </source>
</evidence>
<dbReference type="EMBL" id="JBJQND010000001">
    <property type="protein sequence ID" value="KAL3888355.1"/>
    <property type="molecule type" value="Genomic_DNA"/>
</dbReference>
<dbReference type="SMART" id="SM00361">
    <property type="entry name" value="RRM_1"/>
    <property type="match status" value="2"/>
</dbReference>
<comment type="similarity">
    <text evidence="1">Belongs to the polyadenylate-binding protein type-1 family.</text>
</comment>
<dbReference type="InterPro" id="IPR000504">
    <property type="entry name" value="RRM_dom"/>
</dbReference>
<feature type="region of interest" description="Disordered" evidence="7">
    <location>
        <begin position="393"/>
        <end position="417"/>
    </location>
</feature>
<dbReference type="InterPro" id="IPR012677">
    <property type="entry name" value="Nucleotide-bd_a/b_plait_sf"/>
</dbReference>
<dbReference type="InterPro" id="IPR000569">
    <property type="entry name" value="HECT_dom"/>
</dbReference>
<feature type="region of interest" description="Disordered" evidence="7">
    <location>
        <begin position="446"/>
        <end position="469"/>
    </location>
</feature>
<dbReference type="Gene3D" id="3.30.70.330">
    <property type="match status" value="2"/>
</dbReference>
<name>A0ABD3XTL8_SINWO</name>
<dbReference type="Pfam" id="PF00632">
    <property type="entry name" value="HECT"/>
    <property type="match status" value="1"/>
</dbReference>
<accession>A0ABD3XTL8</accession>
<feature type="compositionally biased region" description="Pro residues" evidence="7">
    <location>
        <begin position="397"/>
        <end position="411"/>
    </location>
</feature>
<dbReference type="Pfam" id="PF00076">
    <property type="entry name" value="RRM_1"/>
    <property type="match status" value="2"/>
</dbReference>
<evidence type="ECO:0000313" key="10">
    <source>
        <dbReference type="EMBL" id="KAL3888355.1"/>
    </source>
</evidence>
<sequence length="853" mass="95311">MAQSAEMEMGEDVIFNNVYVKNLSDDVDDEDLHEIFKIFGRILSAKVLKTLEGKKRGCGFVSFMDPESARKALEEMNGKEVNGKILFAGYAQNKAEREQNSIDSSTRYQGLNLYVKNLDDGIDDERLQKEFSQFGNITSAKVMTVNGKSRGFGFVCFSSADEATKAMTAMNGRIIVKKPLYVALAQRKEDRKAHLATQYMQRVATMTMQAQQMDQMFSAAGGAYYIPTMPEATEATQQTFFTPQSMPQMEAALRWHNVGPNQHASESGHQNMIAGPQVRPAGPAAPVQTGVYPNVSMGALGGQNASQPWSAVPVMHNNMHGHPIAVSMASQPTFPYSISMYAMTGQNNTQPWVSMPLTQNHVTRHPISAYPYKISQPQPLVSMREADAENLHRPVITPSPPQRPLSIPPWSLPSSPRSLSPSPIPLMRFLAPPPRLPADYLRPRLPMAQPASSGLPRHTEPNNSQQTTTLNVKKFEEIDGANTVSEEPEHLQCFLDALDNVRQTLLDTMDIVVRREFVFEDLNRIYGGQEEPEILKHKIHVEFEGEMGHDSRGLTRYIFALYWNCITKFFFHGEAAKVPCVPKSRFLEAQDVFRAAGRVLTHALLLTGSLPLDISVSFLWSAIKPLSSPADEIVLEDFCKFVSAAEARTIGKGLEGTAGVYSDVLLSQLMDMFARFGMNNIPSPRQFRQQVLSIARVELIKKPSYLGQIMMSGIPNVWMTSLWGRISEHGLIEMYRYLQPTPQKVLQMLKTERAEEYLSNPQQLAFICLKDFISCLDSEALAQFLHFTTGSTSMPAEPILVRINNHTGLNRIPKAHTHVSVLEISTAYSSPLEFRHELGAIIFRDELYAMSLT</sequence>
<keyword evidence="3 5" id="KW-0833">Ubl conjugation pathway</keyword>
<gene>
    <name evidence="10" type="ORF">ACJMK2_000725</name>
</gene>
<proteinExistence type="inferred from homology"/>
<keyword evidence="2" id="KW-0677">Repeat</keyword>
<dbReference type="Gene3D" id="3.90.1750.10">
    <property type="entry name" value="Hect, E3 ligase catalytic domains"/>
    <property type="match status" value="1"/>
</dbReference>
<comment type="caution">
    <text evidence="10">The sequence shown here is derived from an EMBL/GenBank/DDBJ whole genome shotgun (WGS) entry which is preliminary data.</text>
</comment>
<evidence type="ECO:0000256" key="2">
    <source>
        <dbReference type="ARBA" id="ARBA00022737"/>
    </source>
</evidence>
<evidence type="ECO:0000256" key="6">
    <source>
        <dbReference type="PROSITE-ProRule" id="PRU00176"/>
    </source>
</evidence>
<dbReference type="GO" id="GO:0003723">
    <property type="term" value="F:RNA binding"/>
    <property type="evidence" value="ECO:0007669"/>
    <property type="project" value="UniProtKB-UniRule"/>
</dbReference>
<keyword evidence="4 6" id="KW-0694">RNA-binding</keyword>
<dbReference type="PROSITE" id="PS50102">
    <property type="entry name" value="RRM"/>
    <property type="match status" value="2"/>
</dbReference>
<evidence type="ECO:0000256" key="7">
    <source>
        <dbReference type="SAM" id="MobiDB-lite"/>
    </source>
</evidence>
<dbReference type="SUPFAM" id="SSF56204">
    <property type="entry name" value="Hect, E3 ligase catalytic domain"/>
    <property type="match status" value="1"/>
</dbReference>
<reference evidence="10 11" key="1">
    <citation type="submission" date="2024-11" db="EMBL/GenBank/DDBJ databases">
        <title>Chromosome-level genome assembly of the freshwater bivalve Anodonta woodiana.</title>
        <authorList>
            <person name="Chen X."/>
        </authorList>
    </citation>
    <scope>NUCLEOTIDE SEQUENCE [LARGE SCALE GENOMIC DNA]</scope>
    <source>
        <strain evidence="10">MN2024</strain>
        <tissue evidence="10">Gills</tissue>
    </source>
</reference>
<feature type="domain" description="RRM" evidence="8">
    <location>
        <begin position="16"/>
        <end position="93"/>
    </location>
</feature>
<dbReference type="InterPro" id="IPR035983">
    <property type="entry name" value="Hect_E3_ubiquitin_ligase"/>
</dbReference>
<dbReference type="InterPro" id="IPR003954">
    <property type="entry name" value="RRM_euk-type"/>
</dbReference>
<evidence type="ECO:0000256" key="3">
    <source>
        <dbReference type="ARBA" id="ARBA00022786"/>
    </source>
</evidence>
<comment type="caution">
    <text evidence="5">Lacks conserved residue(s) required for the propagation of feature annotation.</text>
</comment>
<feature type="domain" description="RRM" evidence="8">
    <location>
        <begin position="111"/>
        <end position="187"/>
    </location>
</feature>
<feature type="domain" description="HECT" evidence="9">
    <location>
        <begin position="531"/>
        <end position="561"/>
    </location>
</feature>
<dbReference type="SUPFAM" id="SSF54928">
    <property type="entry name" value="RNA-binding domain, RBD"/>
    <property type="match status" value="1"/>
</dbReference>
<organism evidence="10 11">
    <name type="scientific">Sinanodonta woodiana</name>
    <name type="common">Chinese pond mussel</name>
    <name type="synonym">Anodonta woodiana</name>
    <dbReference type="NCBI Taxonomy" id="1069815"/>
    <lineage>
        <taxon>Eukaryota</taxon>
        <taxon>Metazoa</taxon>
        <taxon>Spiralia</taxon>
        <taxon>Lophotrochozoa</taxon>
        <taxon>Mollusca</taxon>
        <taxon>Bivalvia</taxon>
        <taxon>Autobranchia</taxon>
        <taxon>Heteroconchia</taxon>
        <taxon>Palaeoheterodonta</taxon>
        <taxon>Unionida</taxon>
        <taxon>Unionoidea</taxon>
        <taxon>Unionidae</taxon>
        <taxon>Unioninae</taxon>
        <taxon>Sinanodonta</taxon>
    </lineage>
</organism>
<dbReference type="AlphaFoldDB" id="A0ABD3XTL8"/>
<evidence type="ECO:0000259" key="8">
    <source>
        <dbReference type="PROSITE" id="PS50102"/>
    </source>
</evidence>
<evidence type="ECO:0000313" key="11">
    <source>
        <dbReference type="Proteomes" id="UP001634394"/>
    </source>
</evidence>
<keyword evidence="11" id="KW-1185">Reference proteome</keyword>
<dbReference type="PROSITE" id="PS50237">
    <property type="entry name" value="HECT"/>
    <property type="match status" value="1"/>
</dbReference>
<evidence type="ECO:0000256" key="4">
    <source>
        <dbReference type="ARBA" id="ARBA00022884"/>
    </source>
</evidence>
<dbReference type="CDD" id="cd12380">
    <property type="entry name" value="RRM3_I_PABPs"/>
    <property type="match status" value="1"/>
</dbReference>
<dbReference type="InterPro" id="IPR035979">
    <property type="entry name" value="RBD_domain_sf"/>
</dbReference>
<dbReference type="CDD" id="cd12381">
    <property type="entry name" value="RRM4_I_PABPs"/>
    <property type="match status" value="1"/>
</dbReference>
<evidence type="ECO:0000259" key="9">
    <source>
        <dbReference type="PROSITE" id="PS50237"/>
    </source>
</evidence>
<dbReference type="SMART" id="SM00360">
    <property type="entry name" value="RRM"/>
    <property type="match status" value="2"/>
</dbReference>